<accession>A0A482LUV3</accession>
<dbReference type="RefSeq" id="YP_010797956.1">
    <property type="nucleotide sequence ID" value="NC_076266.1"/>
</dbReference>
<evidence type="ECO:0000256" key="1">
    <source>
        <dbReference type="SAM" id="MobiDB-lite"/>
    </source>
</evidence>
<dbReference type="GeneID" id="80535968"/>
<feature type="compositionally biased region" description="Basic and acidic residues" evidence="1">
    <location>
        <begin position="71"/>
        <end position="89"/>
    </location>
</feature>
<dbReference type="Proteomes" id="UP000677629">
    <property type="component" value="Segment"/>
</dbReference>
<feature type="region of interest" description="Disordered" evidence="1">
    <location>
        <begin position="174"/>
        <end position="217"/>
    </location>
</feature>
<sequence>MSSKYGKFGSEIDPQALDRVNVAAASAHKAEKEEEKLAPLEFGAAASTFHAVVMKVEPKEDEYLTDDSELEAEHSGEDDSPDGSDHGFIHSLTKSEEETDDDSGSVLFFNLQHLGANDNPLVAVEKFASFLVQQGVIKTYKTEQNILKIKTRSPSYINPPKVGQTVLPITPIRPGILSSDSSPQDLSRPITREVKHGKSSTKQQGVKSSKSTTGTIPKTTSVLDTTLNLVHTFETISGRIMRLAVKEYCKDCPPSTRATKLIWYKHLKQTHNNGVVKTLVY</sequence>
<evidence type="ECO:0000313" key="2">
    <source>
        <dbReference type="EMBL" id="QBQ65043.1"/>
    </source>
</evidence>
<reference evidence="2" key="1">
    <citation type="submission" date="2018-07" db="EMBL/GenBank/DDBJ databases">
        <title>Viromes of Hyalomma asiaticum, Hyalomma detritum and Dermacentor nuttalli ticks from Xinjiang Uygur Autonomous Region, China.</title>
        <authorList>
            <person name="Shen S."/>
            <person name="Moming A."/>
            <person name="Luo T."/>
            <person name="Chang C."/>
            <person name="Fang Y."/>
            <person name="Wang J."/>
            <person name="Kou C."/>
            <person name="Wang C."/>
            <person name="Su Z."/>
            <person name="Zhang Y."/>
            <person name="Tang S."/>
            <person name="Wu Q."/>
            <person name="Duan X."/>
            <person name="Zhu L."/>
            <person name="Liu X."/>
            <person name="An R."/>
            <person name="Shi J."/>
            <person name="Yang J."/>
            <person name="Zhang Z."/>
            <person name="Liang J."/>
            <person name="Guo R."/>
            <person name="Wang H."/>
            <person name="Zhang Y."/>
            <person name="Sun S."/>
            <person name="Hu Z."/>
            <person name="Deng F."/>
        </authorList>
    </citation>
    <scope>NUCLEOTIDE SEQUENCE</scope>
    <source>
        <strain evidence="2">15-XJ</strain>
    </source>
</reference>
<name>A0A482LUV3_9RHAB</name>
<feature type="region of interest" description="Disordered" evidence="1">
    <location>
        <begin position="60"/>
        <end position="89"/>
    </location>
</feature>
<organism evidence="2">
    <name type="scientific">Xinjiang tick rhabdovirus</name>
    <dbReference type="NCBI Taxonomy" id="2560016"/>
    <lineage>
        <taxon>Viruses</taxon>
        <taxon>Riboviria</taxon>
        <taxon>Orthornavirae</taxon>
        <taxon>Negarnaviricota</taxon>
        <taxon>Haploviricotina</taxon>
        <taxon>Monjiviricetes</taxon>
        <taxon>Mononegavirales</taxon>
        <taxon>Rhabdoviridae</taxon>
        <taxon>Alpharhabdovirinae</taxon>
        <taxon>Lostrhavirus</taxon>
        <taxon>Lostrhavirus hyalomma</taxon>
    </lineage>
</organism>
<dbReference type="KEGG" id="vg:80535968"/>
<keyword evidence="3" id="KW-1185">Reference proteome</keyword>
<dbReference type="EMBL" id="MH688524">
    <property type="protein sequence ID" value="QBQ65043.1"/>
    <property type="molecule type" value="Viral_cRNA"/>
</dbReference>
<protein>
    <submittedName>
        <fullName evidence="2">Phosphoprotein</fullName>
    </submittedName>
</protein>
<evidence type="ECO:0000313" key="3">
    <source>
        <dbReference type="Proteomes" id="UP000677629"/>
    </source>
</evidence>
<feature type="compositionally biased region" description="Polar residues" evidence="1">
    <location>
        <begin position="200"/>
        <end position="217"/>
    </location>
</feature>
<proteinExistence type="predicted"/>